<keyword evidence="3 4" id="KW-0443">Lipid metabolism</keyword>
<evidence type="ECO:0000313" key="7">
    <source>
        <dbReference type="Proteomes" id="UP000838672"/>
    </source>
</evidence>
<dbReference type="PANTHER" id="PTHR14226">
    <property type="entry name" value="NEUROPATHY TARGET ESTERASE/SWISS CHEESE D.MELANOGASTER"/>
    <property type="match status" value="1"/>
</dbReference>
<feature type="short sequence motif" description="DGA/G" evidence="4">
    <location>
        <begin position="163"/>
        <end position="165"/>
    </location>
</feature>
<name>A0ABM8ZTE6_9VIBR</name>
<evidence type="ECO:0000256" key="1">
    <source>
        <dbReference type="ARBA" id="ARBA00022801"/>
    </source>
</evidence>
<gene>
    <name evidence="6" type="ORF">VST7929_01432</name>
</gene>
<dbReference type="Gene3D" id="3.40.1090.10">
    <property type="entry name" value="Cytosolic phospholipase A2 catalytic domain"/>
    <property type="match status" value="2"/>
</dbReference>
<keyword evidence="1 4" id="KW-0378">Hydrolase</keyword>
<protein>
    <recommendedName>
        <fullName evidence="5">PNPLA domain-containing protein</fullName>
    </recommendedName>
</protein>
<accession>A0ABM8ZTE6</accession>
<dbReference type="Proteomes" id="UP000838672">
    <property type="component" value="Unassembled WGS sequence"/>
</dbReference>
<organism evidence="6 7">
    <name type="scientific">Vibrio stylophorae</name>
    <dbReference type="NCBI Taxonomy" id="659351"/>
    <lineage>
        <taxon>Bacteria</taxon>
        <taxon>Pseudomonadati</taxon>
        <taxon>Pseudomonadota</taxon>
        <taxon>Gammaproteobacteria</taxon>
        <taxon>Vibrionales</taxon>
        <taxon>Vibrionaceae</taxon>
        <taxon>Vibrio</taxon>
    </lineage>
</organism>
<comment type="caution">
    <text evidence="4">Lacks conserved residue(s) required for the propagation of feature annotation.</text>
</comment>
<evidence type="ECO:0000256" key="4">
    <source>
        <dbReference type="PROSITE-ProRule" id="PRU01161"/>
    </source>
</evidence>
<sequence length="292" mass="32866">MTEQIGPRALIVEGGAMRGVFSCGILDRFLAENFSPFDSFWGVSAGASNLAAYLAQMPKRNLRIYTDYSLRKEFLSPWRWLRGHDFMDLDWMWRITLKELGIDKAALAADPRPFFLGVTRQDTGEAAYLCPDVDALAETMKASSALPILYRNGVQLAQHRYVDGGISDAIPVAKAIAQGATQIMVLRSRPASYRKSANQAPQLMRHLLRKTPALITPMLTRHERYNQTIELMQQPPAGVTIVEICPPEDFPLERLSQKRSPLEQGYDMGYACGQMAMEQWQQLVEQQAKQQA</sequence>
<dbReference type="CDD" id="cd07208">
    <property type="entry name" value="Pat_hypo_Ecoli_yjju_like"/>
    <property type="match status" value="1"/>
</dbReference>
<dbReference type="InterPro" id="IPR016035">
    <property type="entry name" value="Acyl_Trfase/lysoPLipase"/>
</dbReference>
<feature type="active site" description="Proton acceptor" evidence="4">
    <location>
        <position position="163"/>
    </location>
</feature>
<evidence type="ECO:0000256" key="3">
    <source>
        <dbReference type="ARBA" id="ARBA00023098"/>
    </source>
</evidence>
<dbReference type="RefSeq" id="WP_237465999.1">
    <property type="nucleotide sequence ID" value="NZ_CAKLDI010000001.1"/>
</dbReference>
<dbReference type="Pfam" id="PF19890">
    <property type="entry name" value="DUF6363"/>
    <property type="match status" value="1"/>
</dbReference>
<reference evidence="6" key="1">
    <citation type="submission" date="2021-11" db="EMBL/GenBank/DDBJ databases">
        <authorList>
            <person name="Rodrigo-Torres L."/>
            <person name="Arahal R. D."/>
            <person name="Lucena T."/>
        </authorList>
    </citation>
    <scope>NUCLEOTIDE SEQUENCE</scope>
    <source>
        <strain evidence="6">CECT 7929</strain>
    </source>
</reference>
<dbReference type="InterPro" id="IPR050301">
    <property type="entry name" value="NTE"/>
</dbReference>
<evidence type="ECO:0000259" key="5">
    <source>
        <dbReference type="PROSITE" id="PS51635"/>
    </source>
</evidence>
<evidence type="ECO:0000256" key="2">
    <source>
        <dbReference type="ARBA" id="ARBA00022963"/>
    </source>
</evidence>
<dbReference type="SUPFAM" id="SSF52151">
    <property type="entry name" value="FabD/lysophospholipase-like"/>
    <property type="match status" value="1"/>
</dbReference>
<dbReference type="InterPro" id="IPR045943">
    <property type="entry name" value="DUF6363"/>
</dbReference>
<proteinExistence type="predicted"/>
<feature type="short sequence motif" description="GXSXG" evidence="4">
    <location>
        <begin position="42"/>
        <end position="46"/>
    </location>
</feature>
<feature type="active site" description="Nucleophile" evidence="4">
    <location>
        <position position="44"/>
    </location>
</feature>
<keyword evidence="7" id="KW-1185">Reference proteome</keyword>
<dbReference type="PANTHER" id="PTHR14226:SF25">
    <property type="entry name" value="PHOSPHOESTERASE"/>
    <property type="match status" value="1"/>
</dbReference>
<dbReference type="PROSITE" id="PS51635">
    <property type="entry name" value="PNPLA"/>
    <property type="match status" value="1"/>
</dbReference>
<dbReference type="EMBL" id="CAKLDI010000001">
    <property type="protein sequence ID" value="CAH0533562.1"/>
    <property type="molecule type" value="Genomic_DNA"/>
</dbReference>
<feature type="domain" description="PNPLA" evidence="5">
    <location>
        <begin position="10"/>
        <end position="176"/>
    </location>
</feature>
<dbReference type="InterPro" id="IPR037483">
    <property type="entry name" value="YjjU-like"/>
</dbReference>
<dbReference type="Pfam" id="PF01734">
    <property type="entry name" value="Patatin"/>
    <property type="match status" value="1"/>
</dbReference>
<dbReference type="InterPro" id="IPR002641">
    <property type="entry name" value="PNPLA_dom"/>
</dbReference>
<comment type="caution">
    <text evidence="6">The sequence shown here is derived from an EMBL/GenBank/DDBJ whole genome shotgun (WGS) entry which is preliminary data.</text>
</comment>
<evidence type="ECO:0000313" key="6">
    <source>
        <dbReference type="EMBL" id="CAH0533562.1"/>
    </source>
</evidence>
<keyword evidence="2 4" id="KW-0442">Lipid degradation</keyword>